<dbReference type="AlphaFoldDB" id="A0A1T3FKQ8"/>
<dbReference type="STRING" id="238.BBD35_14435"/>
<reference evidence="1 2" key="1">
    <citation type="submission" date="2016-11" db="EMBL/GenBank/DDBJ databases">
        <title>Genome sequence and comparative genomic analysis of clinical strain Elizabethkingia meningoseptica 61421 PRCM.</title>
        <authorList>
            <person name="Wang M."/>
            <person name="Hu S."/>
            <person name="Cao L."/>
            <person name="Jiang T."/>
            <person name="Zhou Y."/>
            <person name="Ming D."/>
        </authorList>
    </citation>
    <scope>NUCLEOTIDE SEQUENCE [LARGE SCALE GENOMIC DNA]</scope>
    <source>
        <strain evidence="1 2">61421 PRCM</strain>
    </source>
</reference>
<dbReference type="RefSeq" id="WP_077564515.1">
    <property type="nucleotide sequence ID" value="NZ_CP016378.1"/>
</dbReference>
<dbReference type="SUPFAM" id="SSF47413">
    <property type="entry name" value="lambda repressor-like DNA-binding domains"/>
    <property type="match status" value="1"/>
</dbReference>
<comment type="caution">
    <text evidence="1">The sequence shown here is derived from an EMBL/GenBank/DDBJ whole genome shotgun (WGS) entry which is preliminary data.</text>
</comment>
<dbReference type="Gene3D" id="1.10.260.40">
    <property type="entry name" value="lambda repressor-like DNA-binding domains"/>
    <property type="match status" value="1"/>
</dbReference>
<dbReference type="InterPro" id="IPR010982">
    <property type="entry name" value="Lambda_DNA-bd_dom_sf"/>
</dbReference>
<sequence>MDLQTLKSKIPHGGYREIARESGVHFVTISNFFNGKVAVTPITENKILSATAKYLKALKRETEKTTNQLKGI</sequence>
<dbReference type="GO" id="GO:0003677">
    <property type="term" value="F:DNA binding"/>
    <property type="evidence" value="ECO:0007669"/>
    <property type="project" value="InterPro"/>
</dbReference>
<keyword evidence="2" id="KW-1185">Reference proteome</keyword>
<gene>
    <name evidence="1" type="ORF">BMF97_07675</name>
</gene>
<organism evidence="1 2">
    <name type="scientific">Elizabethkingia meningoseptica</name>
    <name type="common">Chryseobacterium meningosepticum</name>
    <dbReference type="NCBI Taxonomy" id="238"/>
    <lineage>
        <taxon>Bacteria</taxon>
        <taxon>Pseudomonadati</taxon>
        <taxon>Bacteroidota</taxon>
        <taxon>Flavobacteriia</taxon>
        <taxon>Flavobacteriales</taxon>
        <taxon>Weeksellaceae</taxon>
        <taxon>Elizabethkingia</taxon>
    </lineage>
</organism>
<name>A0A1T3FKQ8_ELIME</name>
<dbReference type="EMBL" id="MPOG01000008">
    <property type="protein sequence ID" value="OOH96219.1"/>
    <property type="molecule type" value="Genomic_DNA"/>
</dbReference>
<proteinExistence type="predicted"/>
<dbReference type="Proteomes" id="UP000188947">
    <property type="component" value="Unassembled WGS sequence"/>
</dbReference>
<dbReference type="OrthoDB" id="3258243at2"/>
<evidence type="ECO:0000313" key="1">
    <source>
        <dbReference type="EMBL" id="OOH96219.1"/>
    </source>
</evidence>
<protein>
    <recommendedName>
        <fullName evidence="3">HTH cro/C1-type domain-containing protein</fullName>
    </recommendedName>
</protein>
<accession>A0A1T3FKQ8</accession>
<evidence type="ECO:0008006" key="3">
    <source>
        <dbReference type="Google" id="ProtNLM"/>
    </source>
</evidence>
<evidence type="ECO:0000313" key="2">
    <source>
        <dbReference type="Proteomes" id="UP000188947"/>
    </source>
</evidence>